<keyword evidence="3" id="KW-0809">Transit peptide</keyword>
<evidence type="ECO:0000256" key="2">
    <source>
        <dbReference type="ARBA" id="ARBA00009116"/>
    </source>
</evidence>
<accession>A0AAN8XHW3</accession>
<evidence type="ECO:0000313" key="6">
    <source>
        <dbReference type="Proteomes" id="UP001381693"/>
    </source>
</evidence>
<dbReference type="PANTHER" id="PTHR13126">
    <property type="entry name" value="CHAPERONE ATP11"/>
    <property type="match status" value="1"/>
</dbReference>
<keyword evidence="4" id="KW-0496">Mitochondrion</keyword>
<dbReference type="Pfam" id="PF06644">
    <property type="entry name" value="ATP11"/>
    <property type="match status" value="1"/>
</dbReference>
<dbReference type="GO" id="GO:0033615">
    <property type="term" value="P:mitochondrial proton-transporting ATP synthase complex assembly"/>
    <property type="evidence" value="ECO:0007669"/>
    <property type="project" value="TreeGrafter"/>
</dbReference>
<keyword evidence="6" id="KW-1185">Reference proteome</keyword>
<dbReference type="InterPro" id="IPR010591">
    <property type="entry name" value="ATP11"/>
</dbReference>
<comment type="caution">
    <text evidence="5">The sequence shown here is derived from an EMBL/GenBank/DDBJ whole genome shotgun (WGS) entry which is preliminary data.</text>
</comment>
<dbReference type="GO" id="GO:0005739">
    <property type="term" value="C:mitochondrion"/>
    <property type="evidence" value="ECO:0007669"/>
    <property type="project" value="UniProtKB-SubCell"/>
</dbReference>
<dbReference type="AlphaFoldDB" id="A0AAN8XHW3"/>
<comment type="subcellular location">
    <subcellularLocation>
        <location evidence="1">Mitochondrion</location>
    </subcellularLocation>
</comment>
<organism evidence="5 6">
    <name type="scientific">Halocaridina rubra</name>
    <name type="common">Hawaiian red shrimp</name>
    <dbReference type="NCBI Taxonomy" id="373956"/>
    <lineage>
        <taxon>Eukaryota</taxon>
        <taxon>Metazoa</taxon>
        <taxon>Ecdysozoa</taxon>
        <taxon>Arthropoda</taxon>
        <taxon>Crustacea</taxon>
        <taxon>Multicrustacea</taxon>
        <taxon>Malacostraca</taxon>
        <taxon>Eumalacostraca</taxon>
        <taxon>Eucarida</taxon>
        <taxon>Decapoda</taxon>
        <taxon>Pleocyemata</taxon>
        <taxon>Caridea</taxon>
        <taxon>Atyoidea</taxon>
        <taxon>Atyidae</taxon>
        <taxon>Halocaridina</taxon>
    </lineage>
</organism>
<reference evidence="5 6" key="1">
    <citation type="submission" date="2023-11" db="EMBL/GenBank/DDBJ databases">
        <title>Halocaridina rubra genome assembly.</title>
        <authorList>
            <person name="Smith C."/>
        </authorList>
    </citation>
    <scope>NUCLEOTIDE SEQUENCE [LARGE SCALE GENOMIC DNA]</scope>
    <source>
        <strain evidence="5">EP-1</strain>
        <tissue evidence="5">Whole</tissue>
    </source>
</reference>
<sequence length="284" mass="32803">MNIFRYHSCLVSKRVFAKMSERPVSTSSYAMVKAIEELEKNPYFGKYAGKIAKFQKQNPEEFLNNFEKGKEVQESQPGGHGFSEVAKQGKEPLSKAAYTFAPQKKLESIMKTELLKDKSNEEIEYIWKEHFRQKDAVCGIIPASAYDKFHETTLKYPMFLFALPRDKGYEFIVAQFAGHEAHFTPLVNYQAYKENAPECLTLVHYVDLKDERGLVMMHGEYNKDVLNSYEAQCLVNQLQIYYGGMDKAKTELLFRFHNSPSEFKHVDLINQLETLDLSSLSVKK</sequence>
<dbReference type="PANTHER" id="PTHR13126:SF0">
    <property type="entry name" value="ATP SYNTHASE MITOCHONDRIAL F1 COMPLEX ASSEMBLY FACTOR 1"/>
    <property type="match status" value="1"/>
</dbReference>
<evidence type="ECO:0000313" key="5">
    <source>
        <dbReference type="EMBL" id="KAK7084496.1"/>
    </source>
</evidence>
<evidence type="ECO:0000256" key="3">
    <source>
        <dbReference type="ARBA" id="ARBA00022946"/>
    </source>
</evidence>
<evidence type="ECO:0000256" key="4">
    <source>
        <dbReference type="ARBA" id="ARBA00023128"/>
    </source>
</evidence>
<comment type="similarity">
    <text evidence="2">Belongs to the ATP11 family.</text>
</comment>
<gene>
    <name evidence="5" type="primary">ATPAF1</name>
    <name evidence="5" type="ORF">SK128_008777</name>
</gene>
<name>A0AAN8XHW3_HALRR</name>
<proteinExistence type="inferred from homology"/>
<protein>
    <submittedName>
        <fullName evidence="5">ATP synthase mitochondrial F1 complex assembly factor 1</fullName>
    </submittedName>
</protein>
<dbReference type="Proteomes" id="UP001381693">
    <property type="component" value="Unassembled WGS sequence"/>
</dbReference>
<evidence type="ECO:0000256" key="1">
    <source>
        <dbReference type="ARBA" id="ARBA00004173"/>
    </source>
</evidence>
<dbReference type="EMBL" id="JAXCGZ010002070">
    <property type="protein sequence ID" value="KAK7084496.1"/>
    <property type="molecule type" value="Genomic_DNA"/>
</dbReference>